<dbReference type="Pfam" id="PF25198">
    <property type="entry name" value="Spore_GerAC_N"/>
    <property type="match status" value="1"/>
</dbReference>
<proteinExistence type="inferred from homology"/>
<dbReference type="PANTHER" id="PTHR35789">
    <property type="entry name" value="SPORE GERMINATION PROTEIN B3"/>
    <property type="match status" value="1"/>
</dbReference>
<evidence type="ECO:0000259" key="11">
    <source>
        <dbReference type="Pfam" id="PF25198"/>
    </source>
</evidence>
<dbReference type="InterPro" id="IPR038501">
    <property type="entry name" value="Spore_GerAC_C_sf"/>
</dbReference>
<evidence type="ECO:0000256" key="1">
    <source>
        <dbReference type="ARBA" id="ARBA00004635"/>
    </source>
</evidence>
<dbReference type="InterPro" id="IPR057336">
    <property type="entry name" value="GerAC_N"/>
</dbReference>
<evidence type="ECO:0000256" key="5">
    <source>
        <dbReference type="ARBA" id="ARBA00023136"/>
    </source>
</evidence>
<dbReference type="Proteomes" id="UP000426246">
    <property type="component" value="Chromosome"/>
</dbReference>
<comment type="subcellular location">
    <subcellularLocation>
        <location evidence="1">Membrane</location>
        <topology evidence="1">Lipid-anchor</topology>
    </subcellularLocation>
</comment>
<feature type="region of interest" description="Disordered" evidence="8">
    <location>
        <begin position="51"/>
        <end position="71"/>
    </location>
</feature>
<keyword evidence="7" id="KW-0449">Lipoprotein</keyword>
<evidence type="ECO:0000256" key="4">
    <source>
        <dbReference type="ARBA" id="ARBA00022729"/>
    </source>
</evidence>
<protein>
    <submittedName>
        <fullName evidence="12">Ger(X)C family spore germination protein</fullName>
    </submittedName>
</protein>
<evidence type="ECO:0000256" key="6">
    <source>
        <dbReference type="ARBA" id="ARBA00023139"/>
    </source>
</evidence>
<organism evidence="12 13">
    <name type="scientific">Paenibacillus psychroresistens</name>
    <dbReference type="NCBI Taxonomy" id="1778678"/>
    <lineage>
        <taxon>Bacteria</taxon>
        <taxon>Bacillati</taxon>
        <taxon>Bacillota</taxon>
        <taxon>Bacilli</taxon>
        <taxon>Bacillales</taxon>
        <taxon>Paenibacillaceae</taxon>
        <taxon>Paenibacillus</taxon>
    </lineage>
</organism>
<dbReference type="EMBL" id="CP034235">
    <property type="protein sequence ID" value="QGQ96819.1"/>
    <property type="molecule type" value="Genomic_DNA"/>
</dbReference>
<evidence type="ECO:0000256" key="9">
    <source>
        <dbReference type="SAM" id="SignalP"/>
    </source>
</evidence>
<gene>
    <name evidence="12" type="ORF">EHS13_19005</name>
</gene>
<sequence>MRLRIALAFSSLILLLMTGCWNRAELDEYSFVQAVAIDKSEQENIKMTTHFYKPNGGGGDASGSKTKSMGSSLNIQTEGENIFDAIRDITLHLGRKSKWDHNRVILVSEEIIKQQNIAELLDLFIRDHEPRPTTYILVTKGEASDYLELPPYIENTLGQQFRSMDQVSYQSSAKVIKATILDLEIQMKSPTGIALLPTLYLEKKHKKEPAIAGIVLLEKGKLIDSLPASEVRGLLMLTNKMKGAAFSIPCEGKVGGKIKKDAFELSFINSKIKTSIKKDAVDVHIALALKGSAGELVCSSLITEQDEAAFEKRVSDLAKKEMQQVITHLQDKKIDALGIGNKIFAKNPKTWLKWQKDWNERFAEIHFSMDVKVEILHTGSSIGKPSSQ</sequence>
<keyword evidence="13" id="KW-1185">Reference proteome</keyword>
<dbReference type="Pfam" id="PF05504">
    <property type="entry name" value="Spore_GerAC"/>
    <property type="match status" value="1"/>
</dbReference>
<reference evidence="13" key="1">
    <citation type="submission" date="2018-11" db="EMBL/GenBank/DDBJ databases">
        <title>Complete genome sequence of Paenibacillus sp. ML311-T8.</title>
        <authorList>
            <person name="Nam Y.-D."/>
            <person name="Kang J."/>
            <person name="Chung W.-H."/>
            <person name="Park Y.S."/>
        </authorList>
    </citation>
    <scope>NUCLEOTIDE SEQUENCE [LARGE SCALE GENOMIC DNA]</scope>
    <source>
        <strain evidence="13">ML311-T8</strain>
    </source>
</reference>
<evidence type="ECO:0000259" key="10">
    <source>
        <dbReference type="Pfam" id="PF05504"/>
    </source>
</evidence>
<evidence type="ECO:0000256" key="7">
    <source>
        <dbReference type="ARBA" id="ARBA00023288"/>
    </source>
</evidence>
<evidence type="ECO:0000256" key="3">
    <source>
        <dbReference type="ARBA" id="ARBA00022544"/>
    </source>
</evidence>
<name>A0A6B8RLA3_9BACL</name>
<dbReference type="KEGG" id="ppsc:EHS13_19005"/>
<feature type="signal peptide" evidence="9">
    <location>
        <begin position="1"/>
        <end position="23"/>
    </location>
</feature>
<evidence type="ECO:0000313" key="13">
    <source>
        <dbReference type="Proteomes" id="UP000426246"/>
    </source>
</evidence>
<dbReference type="InterPro" id="IPR008844">
    <property type="entry name" value="Spore_GerAC-like"/>
</dbReference>
<feature type="domain" description="Spore germination protein N-terminal" evidence="11">
    <location>
        <begin position="23"/>
        <end position="199"/>
    </location>
</feature>
<dbReference type="GO" id="GO:0016020">
    <property type="term" value="C:membrane"/>
    <property type="evidence" value="ECO:0007669"/>
    <property type="project" value="UniProtKB-SubCell"/>
</dbReference>
<dbReference type="PANTHER" id="PTHR35789:SF1">
    <property type="entry name" value="SPORE GERMINATION PROTEIN B3"/>
    <property type="match status" value="1"/>
</dbReference>
<feature type="chain" id="PRO_5038580616" evidence="9">
    <location>
        <begin position="24"/>
        <end position="388"/>
    </location>
</feature>
<comment type="similarity">
    <text evidence="2">Belongs to the GerABKC lipoprotein family.</text>
</comment>
<dbReference type="GO" id="GO:0009847">
    <property type="term" value="P:spore germination"/>
    <property type="evidence" value="ECO:0007669"/>
    <property type="project" value="InterPro"/>
</dbReference>
<accession>A0A6B8RLA3</accession>
<evidence type="ECO:0000313" key="12">
    <source>
        <dbReference type="EMBL" id="QGQ96819.1"/>
    </source>
</evidence>
<evidence type="ECO:0000256" key="2">
    <source>
        <dbReference type="ARBA" id="ARBA00007886"/>
    </source>
</evidence>
<dbReference type="Gene3D" id="3.30.300.210">
    <property type="entry name" value="Nutrient germinant receptor protein C, domain 3"/>
    <property type="match status" value="1"/>
</dbReference>
<dbReference type="InterPro" id="IPR046953">
    <property type="entry name" value="Spore_GerAC-like_C"/>
</dbReference>
<keyword evidence="4 9" id="KW-0732">Signal</keyword>
<evidence type="ECO:0000256" key="8">
    <source>
        <dbReference type="SAM" id="MobiDB-lite"/>
    </source>
</evidence>
<dbReference type="PROSITE" id="PS51257">
    <property type="entry name" value="PROKAR_LIPOPROTEIN"/>
    <property type="match status" value="1"/>
</dbReference>
<dbReference type="AlphaFoldDB" id="A0A6B8RLA3"/>
<keyword evidence="5" id="KW-0472">Membrane</keyword>
<dbReference type="Gene3D" id="6.20.190.10">
    <property type="entry name" value="Nutrient germinant receptor protein C, domain 1"/>
    <property type="match status" value="1"/>
</dbReference>
<feature type="domain" description="Spore germination GerAC-like C-terminal" evidence="10">
    <location>
        <begin position="213"/>
        <end position="379"/>
    </location>
</feature>
<keyword evidence="6" id="KW-0564">Palmitate</keyword>
<keyword evidence="3" id="KW-0309">Germination</keyword>
<dbReference type="RefSeq" id="WP_155701892.1">
    <property type="nucleotide sequence ID" value="NZ_CP034235.1"/>
</dbReference>
<dbReference type="NCBIfam" id="TIGR02887">
    <property type="entry name" value="spore_ger_x_C"/>
    <property type="match status" value="1"/>
</dbReference>
<dbReference type="OrthoDB" id="2569624at2"/>